<name>A0A0T5NT72_9RHOB</name>
<comment type="caution">
    <text evidence="1">The sequence shown here is derived from an EMBL/GenBank/DDBJ whole genome shotgun (WGS) entry which is preliminary data.</text>
</comment>
<gene>
    <name evidence="1" type="ORF">XM53_13290</name>
</gene>
<reference evidence="1 2" key="1">
    <citation type="submission" date="2015-04" db="EMBL/GenBank/DDBJ databases">
        <title>The draft genome sequence of Roseovarius sp.R12b.</title>
        <authorList>
            <person name="Li G."/>
            <person name="Lai Q."/>
            <person name="Shao Z."/>
            <person name="Yan P."/>
        </authorList>
    </citation>
    <scope>NUCLEOTIDE SEQUENCE [LARGE SCALE GENOMIC DNA]</scope>
    <source>
        <strain evidence="1 2">R12B</strain>
    </source>
</reference>
<dbReference type="RefSeq" id="WP_057794106.1">
    <property type="nucleotide sequence ID" value="NZ_LAXJ01000013.1"/>
</dbReference>
<dbReference type="PATRIC" id="fig|1641875.4.peg.453"/>
<organism evidence="1 2">
    <name type="scientific">Roseovarius atlanticus</name>
    <dbReference type="NCBI Taxonomy" id="1641875"/>
    <lineage>
        <taxon>Bacteria</taxon>
        <taxon>Pseudomonadati</taxon>
        <taxon>Pseudomonadota</taxon>
        <taxon>Alphaproteobacteria</taxon>
        <taxon>Rhodobacterales</taxon>
        <taxon>Roseobacteraceae</taxon>
        <taxon>Roseovarius</taxon>
    </lineage>
</organism>
<keyword evidence="2" id="KW-1185">Reference proteome</keyword>
<sequence>MTRPTTSSGVPDAPCGPDEHIVLLGTLAATGEVLCISLQPGLFYGFHLGAPGQPPRIGFSTDATAVKGDHDWIAVDGTDSASLMLIHDGVTYTVDVTRTDPPRGTLTVAGPRSARYHLTPGSLLHDLPLA</sequence>
<dbReference type="EMBL" id="LAXJ01000013">
    <property type="protein sequence ID" value="KRS12028.1"/>
    <property type="molecule type" value="Genomic_DNA"/>
</dbReference>
<dbReference type="OrthoDB" id="7744810at2"/>
<evidence type="ECO:0000313" key="2">
    <source>
        <dbReference type="Proteomes" id="UP000051295"/>
    </source>
</evidence>
<protein>
    <submittedName>
        <fullName evidence="1">Uncharacterized protein</fullName>
    </submittedName>
</protein>
<dbReference type="Proteomes" id="UP000051295">
    <property type="component" value="Unassembled WGS sequence"/>
</dbReference>
<proteinExistence type="predicted"/>
<evidence type="ECO:0000313" key="1">
    <source>
        <dbReference type="EMBL" id="KRS12028.1"/>
    </source>
</evidence>
<dbReference type="AlphaFoldDB" id="A0A0T5NT72"/>
<accession>A0A0T5NT72</accession>